<keyword evidence="1" id="KW-0732">Signal</keyword>
<reference evidence="2" key="1">
    <citation type="journal article" date="2022" name="Int. J. Mol. Sci.">
        <title>Phenotypic and genotypic virulence characterisation of Staphylococcus pettenkoferi strains isolated from human bloodstream and diabetic foot infections.</title>
        <authorList>
            <person name="Magnan C."/>
        </authorList>
    </citation>
    <scope>NUCLEOTIDE SEQUENCE</scope>
    <source>
        <strain evidence="2">NSP020P</strain>
    </source>
</reference>
<evidence type="ECO:0000313" key="2">
    <source>
        <dbReference type="EMBL" id="MCY1594683.1"/>
    </source>
</evidence>
<protein>
    <submittedName>
        <fullName evidence="2">Uncharacterized protein</fullName>
    </submittedName>
</protein>
<dbReference type="EMBL" id="JANSKX010000015">
    <property type="protein sequence ID" value="MCY1594683.1"/>
    <property type="molecule type" value="Genomic_DNA"/>
</dbReference>
<name>A0A9Q4D5I7_9STAP</name>
<comment type="caution">
    <text evidence="2">The sequence shown here is derived from an EMBL/GenBank/DDBJ whole genome shotgun (WGS) entry which is preliminary data.</text>
</comment>
<gene>
    <name evidence="2" type="ORF">NW112_05490</name>
</gene>
<dbReference type="AlphaFoldDB" id="A0A9Q4D5I7"/>
<evidence type="ECO:0000256" key="1">
    <source>
        <dbReference type="SAM" id="SignalP"/>
    </source>
</evidence>
<accession>A0A9Q4D5I7</accession>
<feature type="chain" id="PRO_5040277810" evidence="1">
    <location>
        <begin position="30"/>
        <end position="189"/>
    </location>
</feature>
<proteinExistence type="predicted"/>
<sequence>MKLVSKVLGSTILTGAVLFTGMQAGQANAEEEHYSQVTKDNAIEILKTVNKGVQQDYTEPQHQDNVYKVTGLNSGHTAQHYYIHQDGVVEASENGAGTGIHVIGQYKLTPKFSTVNSKTVEDFTKYYIQNPGIYAGGKEGDHYSVSRVYSGRAAAHYKVYKDGTITAAENGVGYPPFTKVGKFPLKNNQ</sequence>
<evidence type="ECO:0000313" key="3">
    <source>
        <dbReference type="Proteomes" id="UP001081438"/>
    </source>
</evidence>
<dbReference type="RefSeq" id="WP_145459547.1">
    <property type="nucleotide sequence ID" value="NZ_JANSKS010000030.1"/>
</dbReference>
<dbReference type="Proteomes" id="UP001081438">
    <property type="component" value="Unassembled WGS sequence"/>
</dbReference>
<feature type="signal peptide" evidence="1">
    <location>
        <begin position="1"/>
        <end position="29"/>
    </location>
</feature>
<organism evidence="2 3">
    <name type="scientific">Staphylococcus pettenkoferi</name>
    <dbReference type="NCBI Taxonomy" id="170573"/>
    <lineage>
        <taxon>Bacteria</taxon>
        <taxon>Bacillati</taxon>
        <taxon>Bacillota</taxon>
        <taxon>Bacilli</taxon>
        <taxon>Bacillales</taxon>
        <taxon>Staphylococcaceae</taxon>
        <taxon>Staphylococcus</taxon>
    </lineage>
</organism>